<dbReference type="Pfam" id="PF16978">
    <property type="entry name" value="CRIM"/>
    <property type="match status" value="1"/>
</dbReference>
<feature type="region of interest" description="Disordered" evidence="2">
    <location>
        <begin position="86"/>
        <end position="109"/>
    </location>
</feature>
<evidence type="ECO:0000313" key="6">
    <source>
        <dbReference type="WBParaSite" id="L893_g5060.t1"/>
    </source>
</evidence>
<dbReference type="InterPro" id="IPR057339">
    <property type="entry name" value="RBD_SIN1"/>
</dbReference>
<dbReference type="AlphaFoldDB" id="A0A1I8AEB5"/>
<evidence type="ECO:0000256" key="1">
    <source>
        <dbReference type="ARBA" id="ARBA00009407"/>
    </source>
</evidence>
<dbReference type="GO" id="GO:0005737">
    <property type="term" value="C:cytoplasm"/>
    <property type="evidence" value="ECO:0007669"/>
    <property type="project" value="TreeGrafter"/>
</dbReference>
<evidence type="ECO:0000259" key="3">
    <source>
        <dbReference type="Pfam" id="PF16978"/>
    </source>
</evidence>
<feature type="compositionally biased region" description="Polar residues" evidence="2">
    <location>
        <begin position="358"/>
        <end position="371"/>
    </location>
</feature>
<feature type="domain" description="Target of rapamycin complex 2 subunit MAPKAP1-like Ras-binding" evidence="4">
    <location>
        <begin position="281"/>
        <end position="350"/>
    </location>
</feature>
<sequence length="627" mass="70048">MAFFDRDCLLDSTRHILRTEDDTSICSAVISRPTKQCRAGGLPLNFHKDIEEEDSDGSVESQGYLLDFSDGIQVLSTEEAVEERLRERSKTYENESAPQQSSTENGIVVPEENCNEEPEDEQEELIHPRQLPQQSAAEILLNKLGQTSDENRILQSFAHFEATEGTADGRQFLILFPFAHSENGRGIKLKISVVGSATVKDFIGLCCLVYSRSGNPHKCSDPSNYELYSAEENFDIDTFLPPLDDNRTMLECGFPTLALLEKQNASAGETYTITIHLVNKPKFTIDAPSLDLPLQWLLDNALMKRNNLQGCPNVGVEREYVIEPLAGYKEPLKLSNSIASVKTLDFVLLRKNSARGALNTSRSTSDPNSSAPELGSSPSKSPKSRTPEHKRQVSTLWEDAVPFEAPDDLVIRQYTVDRIHRNALKPKTHSLLVFRESTLDIIPLSTERRLNIVLPHSSATPLSIDWDYVGGVEIADRTSSKRAMKVIWLPVPESLHQYFTSCTSDFPSPISLQFPAIDLEANDTMLRHFLDTVNWKTLLLEISVDDVIKIANEINEIIEPRDSKIRRLYHYPGGSRRPGAVSETFLASLSPSLSSSTPTTPVPKTRKKLSIVPVLTRMLSKHEQSST</sequence>
<proteinExistence type="inferred from homology"/>
<feature type="region of interest" description="Disordered" evidence="2">
    <location>
        <begin position="357"/>
        <end position="393"/>
    </location>
</feature>
<feature type="domain" description="CRIM" evidence="3">
    <location>
        <begin position="138"/>
        <end position="266"/>
    </location>
</feature>
<dbReference type="PANTHER" id="PTHR13335:SF1">
    <property type="entry name" value="TARGET OF RAPAMYCIN COMPLEX 2 SUBUNIT MAPKAP1"/>
    <property type="match status" value="1"/>
</dbReference>
<feature type="compositionally biased region" description="Polar residues" evidence="2">
    <location>
        <begin position="94"/>
        <end position="105"/>
    </location>
</feature>
<dbReference type="GO" id="GO:0005546">
    <property type="term" value="F:phosphatidylinositol-4,5-bisphosphate binding"/>
    <property type="evidence" value="ECO:0007669"/>
    <property type="project" value="TreeGrafter"/>
</dbReference>
<evidence type="ECO:0000313" key="5">
    <source>
        <dbReference type="Proteomes" id="UP000095287"/>
    </source>
</evidence>
<name>A0A1I8AEB5_9BILA</name>
<protein>
    <submittedName>
        <fullName evidence="6">CRIM domain-containing protein</fullName>
    </submittedName>
</protein>
<keyword evidence="5" id="KW-1185">Reference proteome</keyword>
<comment type="similarity">
    <text evidence="1">Belongs to the SIN1 family.</text>
</comment>
<dbReference type="Proteomes" id="UP000095287">
    <property type="component" value="Unplaced"/>
</dbReference>
<dbReference type="GO" id="GO:0031932">
    <property type="term" value="C:TORC2 complex"/>
    <property type="evidence" value="ECO:0007669"/>
    <property type="project" value="InterPro"/>
</dbReference>
<accession>A0A1I8AEB5</accession>
<reference evidence="6" key="1">
    <citation type="submission" date="2016-11" db="UniProtKB">
        <authorList>
            <consortium name="WormBaseParasite"/>
        </authorList>
    </citation>
    <scope>IDENTIFICATION</scope>
</reference>
<evidence type="ECO:0000259" key="4">
    <source>
        <dbReference type="Pfam" id="PF25322"/>
    </source>
</evidence>
<dbReference type="GO" id="GO:0038203">
    <property type="term" value="P:TORC2 signaling"/>
    <property type="evidence" value="ECO:0007669"/>
    <property type="project" value="TreeGrafter"/>
</dbReference>
<dbReference type="InterPro" id="IPR008828">
    <property type="entry name" value="Sin1/Avo1"/>
</dbReference>
<dbReference type="PANTHER" id="PTHR13335">
    <property type="entry name" value="TARGET OF RAPAMYCIN COMPLEX 2 SUBUNIT MAPKAP1"/>
    <property type="match status" value="1"/>
</dbReference>
<dbReference type="InterPro" id="IPR031567">
    <property type="entry name" value="CRIM_dom"/>
</dbReference>
<organism evidence="5 6">
    <name type="scientific">Steinernema glaseri</name>
    <dbReference type="NCBI Taxonomy" id="37863"/>
    <lineage>
        <taxon>Eukaryota</taxon>
        <taxon>Metazoa</taxon>
        <taxon>Ecdysozoa</taxon>
        <taxon>Nematoda</taxon>
        <taxon>Chromadorea</taxon>
        <taxon>Rhabditida</taxon>
        <taxon>Tylenchina</taxon>
        <taxon>Panagrolaimomorpha</taxon>
        <taxon>Strongyloidoidea</taxon>
        <taxon>Steinernematidae</taxon>
        <taxon>Steinernema</taxon>
    </lineage>
</organism>
<dbReference type="GO" id="GO:0005886">
    <property type="term" value="C:plasma membrane"/>
    <property type="evidence" value="ECO:0007669"/>
    <property type="project" value="TreeGrafter"/>
</dbReference>
<evidence type="ECO:0000256" key="2">
    <source>
        <dbReference type="SAM" id="MobiDB-lite"/>
    </source>
</evidence>
<dbReference type="Pfam" id="PF25322">
    <property type="entry name" value="RBD_SIN1"/>
    <property type="match status" value="1"/>
</dbReference>
<dbReference type="WBParaSite" id="L893_g5060.t1">
    <property type="protein sequence ID" value="L893_g5060.t1"/>
    <property type="gene ID" value="L893_g5060"/>
</dbReference>